<name>A0ACB8ZH50_ARCLA</name>
<evidence type="ECO:0000313" key="1">
    <source>
        <dbReference type="EMBL" id="KAI3696656.1"/>
    </source>
</evidence>
<reference evidence="2" key="1">
    <citation type="journal article" date="2022" name="Mol. Ecol. Resour.">
        <title>The genomes of chicory, endive, great burdock and yacon provide insights into Asteraceae palaeo-polyploidization history and plant inulin production.</title>
        <authorList>
            <person name="Fan W."/>
            <person name="Wang S."/>
            <person name="Wang H."/>
            <person name="Wang A."/>
            <person name="Jiang F."/>
            <person name="Liu H."/>
            <person name="Zhao H."/>
            <person name="Xu D."/>
            <person name="Zhang Y."/>
        </authorList>
    </citation>
    <scope>NUCLEOTIDE SEQUENCE [LARGE SCALE GENOMIC DNA]</scope>
    <source>
        <strain evidence="2">cv. Niubang</strain>
    </source>
</reference>
<comment type="caution">
    <text evidence="1">The sequence shown here is derived from an EMBL/GenBank/DDBJ whole genome shotgun (WGS) entry which is preliminary data.</text>
</comment>
<dbReference type="Proteomes" id="UP001055879">
    <property type="component" value="Linkage Group LG10"/>
</dbReference>
<dbReference type="EMBL" id="CM042056">
    <property type="protein sequence ID" value="KAI3696656.1"/>
    <property type="molecule type" value="Genomic_DNA"/>
</dbReference>
<protein>
    <submittedName>
        <fullName evidence="1">Uncharacterized protein</fullName>
    </submittedName>
</protein>
<sequence length="725" mass="82645">MTWNSPKDAMPWVGLYVGASSLICTLAMAADVFQGFRQWKLWFPCRFFTINAASITLIAVSMKLPVDLTTDMTSYNEQDAKNLGIVFLFTMLANFLPSLGGMDDKELFTNIIALGILIITIIVNIGIQTTTQLVLADVVVIMSIIIFLLLWPFWVALTVPTSRRVLELQYMELHKLTLNLQEIKFSSTELIHHVKKYWMMAETGNPQFVLACSPFCSASGLICSCFAAASILRLMILFGEKSNFWYGKSDYKWSINVILTMQLIGILVGSIAPILRCITAITYFNLSKEWSINHLNMFNIEKHWTQRLRQWKSIHIHSHIPGRRCKMFFHNVKSLILNFCIVLQITVVVICKTICLVPRTFMILFFLGCYFCNSLLKRFKEESNASNTNVRSEIEEYIGYVLQIEDEAKLSNRLLRNMLRSITKLLHESEEKQPRNLIKFLEKSTGFNGVAEFDNDQVLPFYHEETHNCWSLVAVTLTAIAIALPNIANGHVKGLLASMSEGLQFVRHIEETLDANDDLVKAKKTARRVRTEVEVYCSWLQLDLQKKARKGKTSKEILRWLGDEAVHIVIEFKRCKNRSVDDSLHKFIAASSMYRISQTILLHCNEQEDWPTNEELFEWISSMIADILCACFTNLPRVITLKCHHEAIEKREESIRTAARLLGKSKCILNILEGRQLPNLDPDSMASIDKWHALAKRQIPNGSACSRGIQPASSSPNESVIVTII</sequence>
<evidence type="ECO:0000313" key="2">
    <source>
        <dbReference type="Proteomes" id="UP001055879"/>
    </source>
</evidence>
<organism evidence="1 2">
    <name type="scientific">Arctium lappa</name>
    <name type="common">Greater burdock</name>
    <name type="synonym">Lappa major</name>
    <dbReference type="NCBI Taxonomy" id="4217"/>
    <lineage>
        <taxon>Eukaryota</taxon>
        <taxon>Viridiplantae</taxon>
        <taxon>Streptophyta</taxon>
        <taxon>Embryophyta</taxon>
        <taxon>Tracheophyta</taxon>
        <taxon>Spermatophyta</taxon>
        <taxon>Magnoliopsida</taxon>
        <taxon>eudicotyledons</taxon>
        <taxon>Gunneridae</taxon>
        <taxon>Pentapetalae</taxon>
        <taxon>asterids</taxon>
        <taxon>campanulids</taxon>
        <taxon>Asterales</taxon>
        <taxon>Asteraceae</taxon>
        <taxon>Carduoideae</taxon>
        <taxon>Cardueae</taxon>
        <taxon>Arctiinae</taxon>
        <taxon>Arctium</taxon>
    </lineage>
</organism>
<keyword evidence="2" id="KW-1185">Reference proteome</keyword>
<reference evidence="1 2" key="2">
    <citation type="journal article" date="2022" name="Mol. Ecol. Resour.">
        <title>The genomes of chicory, endive, great burdock and yacon provide insights into Asteraceae paleo-polyploidization history and plant inulin production.</title>
        <authorList>
            <person name="Fan W."/>
            <person name="Wang S."/>
            <person name="Wang H."/>
            <person name="Wang A."/>
            <person name="Jiang F."/>
            <person name="Liu H."/>
            <person name="Zhao H."/>
            <person name="Xu D."/>
            <person name="Zhang Y."/>
        </authorList>
    </citation>
    <scope>NUCLEOTIDE SEQUENCE [LARGE SCALE GENOMIC DNA]</scope>
    <source>
        <strain evidence="2">cv. Niubang</strain>
    </source>
</reference>
<accession>A0ACB8ZH50</accession>
<proteinExistence type="predicted"/>
<gene>
    <name evidence="1" type="ORF">L6452_29108</name>
</gene>